<dbReference type="GeneID" id="108819927"/>
<evidence type="ECO:0000313" key="3">
    <source>
        <dbReference type="RefSeq" id="XP_018448437.1"/>
    </source>
</evidence>
<evidence type="ECO:0000313" key="2">
    <source>
        <dbReference type="Proteomes" id="UP000504610"/>
    </source>
</evidence>
<dbReference type="Pfam" id="PF02721">
    <property type="entry name" value="DUF223"/>
    <property type="match status" value="1"/>
</dbReference>
<accession>A0A6J0KKF0</accession>
<name>A0A6J0KKF0_RAPSA</name>
<proteinExistence type="predicted"/>
<reference evidence="3" key="2">
    <citation type="submission" date="2025-08" db="UniProtKB">
        <authorList>
            <consortium name="RefSeq"/>
        </authorList>
    </citation>
    <scope>IDENTIFICATION</scope>
    <source>
        <tissue evidence="3">Leaf</tissue>
    </source>
</reference>
<sequence length="183" mass="20598">MTIQIRNGGSPVATTAVLNAPVANAAAYSTFNSLRLGRAAQTVVCRLIRFWDSRNVTKNNEIFGITILLLDELDSVIHGFIPANRASHYRNDLKVGSIVRLDCFEVACVPHMYKVTEHQFVLRFIPSTRMGEVQTDAPVIKFDRFMVRRYDHLQVLANTNLELPGFRSEEHCSNHQSCGPPLK</sequence>
<feature type="domain" description="Replication protein A 70 kDa DNA-binding subunit B/D first OB fold" evidence="1">
    <location>
        <begin position="42"/>
        <end position="130"/>
    </location>
</feature>
<protein>
    <submittedName>
        <fullName evidence="3">Uncharacterized protein LOC108819927</fullName>
    </submittedName>
</protein>
<keyword evidence="2" id="KW-1185">Reference proteome</keyword>
<gene>
    <name evidence="3" type="primary">LOC108819927</name>
</gene>
<organism evidence="2 3">
    <name type="scientific">Raphanus sativus</name>
    <name type="common">Radish</name>
    <name type="synonym">Raphanus raphanistrum var. sativus</name>
    <dbReference type="NCBI Taxonomy" id="3726"/>
    <lineage>
        <taxon>Eukaryota</taxon>
        <taxon>Viridiplantae</taxon>
        <taxon>Streptophyta</taxon>
        <taxon>Embryophyta</taxon>
        <taxon>Tracheophyta</taxon>
        <taxon>Spermatophyta</taxon>
        <taxon>Magnoliopsida</taxon>
        <taxon>eudicotyledons</taxon>
        <taxon>Gunneridae</taxon>
        <taxon>Pentapetalae</taxon>
        <taxon>rosids</taxon>
        <taxon>malvids</taxon>
        <taxon>Brassicales</taxon>
        <taxon>Brassicaceae</taxon>
        <taxon>Brassiceae</taxon>
        <taxon>Raphanus</taxon>
    </lineage>
</organism>
<dbReference type="InterPro" id="IPR003871">
    <property type="entry name" value="RFA1B/D_OB_1st"/>
</dbReference>
<dbReference type="AlphaFoldDB" id="A0A6J0KKF0"/>
<dbReference type="KEGG" id="rsz:108819927"/>
<dbReference type="CDD" id="cd04480">
    <property type="entry name" value="RPA1_DBD_A_like"/>
    <property type="match status" value="1"/>
</dbReference>
<dbReference type="SUPFAM" id="SSF50249">
    <property type="entry name" value="Nucleic acid-binding proteins"/>
    <property type="match status" value="1"/>
</dbReference>
<dbReference type="Proteomes" id="UP000504610">
    <property type="component" value="Chromosome 8"/>
</dbReference>
<dbReference type="OrthoDB" id="1108792at2759"/>
<reference evidence="2" key="1">
    <citation type="journal article" date="2019" name="Database">
        <title>The radish genome database (RadishGD): an integrated information resource for radish genomics.</title>
        <authorList>
            <person name="Yu H.J."/>
            <person name="Baek S."/>
            <person name="Lee Y.J."/>
            <person name="Cho A."/>
            <person name="Mun J.H."/>
        </authorList>
    </citation>
    <scope>NUCLEOTIDE SEQUENCE [LARGE SCALE GENOMIC DNA]</scope>
    <source>
        <strain evidence="2">cv. WK10039</strain>
    </source>
</reference>
<evidence type="ECO:0000259" key="1">
    <source>
        <dbReference type="Pfam" id="PF02721"/>
    </source>
</evidence>
<dbReference type="Gene3D" id="2.40.50.140">
    <property type="entry name" value="Nucleic acid-binding proteins"/>
    <property type="match status" value="1"/>
</dbReference>
<dbReference type="RefSeq" id="XP_018448437.1">
    <property type="nucleotide sequence ID" value="XM_018592935.1"/>
</dbReference>
<dbReference type="InterPro" id="IPR012340">
    <property type="entry name" value="NA-bd_OB-fold"/>
</dbReference>